<dbReference type="Gene3D" id="3.10.180.10">
    <property type="entry name" value="2,3-Dihydroxybiphenyl 1,2-Dioxygenase, domain 1"/>
    <property type="match status" value="1"/>
</dbReference>
<dbReference type="RefSeq" id="WP_110986350.1">
    <property type="nucleotide sequence ID" value="NZ_CAWNWM010000006.1"/>
</dbReference>
<dbReference type="Pfam" id="PF00903">
    <property type="entry name" value="Glyoxalase"/>
    <property type="match status" value="1"/>
</dbReference>
<name>A0A2W1JXI4_9CYAN</name>
<organism evidence="2 3">
    <name type="scientific">Acaryochloris thomasi RCC1774</name>
    <dbReference type="NCBI Taxonomy" id="1764569"/>
    <lineage>
        <taxon>Bacteria</taxon>
        <taxon>Bacillati</taxon>
        <taxon>Cyanobacteriota</taxon>
        <taxon>Cyanophyceae</taxon>
        <taxon>Acaryochloridales</taxon>
        <taxon>Acaryochloridaceae</taxon>
        <taxon>Acaryochloris</taxon>
        <taxon>Acaryochloris thomasi</taxon>
    </lineage>
</organism>
<gene>
    <name evidence="2" type="ORF">C1752_02404</name>
</gene>
<dbReference type="OrthoDB" id="9796521at2"/>
<evidence type="ECO:0000259" key="1">
    <source>
        <dbReference type="PROSITE" id="PS51819"/>
    </source>
</evidence>
<dbReference type="Proteomes" id="UP000248857">
    <property type="component" value="Unassembled WGS sequence"/>
</dbReference>
<reference evidence="2 3" key="1">
    <citation type="journal article" date="2018" name="Sci. Rep.">
        <title>A novel species of the marine cyanobacterium Acaryochloris with a unique pigment content and lifestyle.</title>
        <authorList>
            <person name="Partensky F."/>
            <person name="Six C."/>
            <person name="Ratin M."/>
            <person name="Garczarek L."/>
            <person name="Vaulot D."/>
            <person name="Probert I."/>
            <person name="Calteau A."/>
            <person name="Gourvil P."/>
            <person name="Marie D."/>
            <person name="Grebert T."/>
            <person name="Bouchier C."/>
            <person name="Le Panse S."/>
            <person name="Gachenot M."/>
            <person name="Rodriguez F."/>
            <person name="Garrido J.L."/>
        </authorList>
    </citation>
    <scope>NUCLEOTIDE SEQUENCE [LARGE SCALE GENOMIC DNA]</scope>
    <source>
        <strain evidence="2 3">RCC1774</strain>
    </source>
</reference>
<feature type="domain" description="VOC" evidence="1">
    <location>
        <begin position="4"/>
        <end position="129"/>
    </location>
</feature>
<dbReference type="InterPro" id="IPR004360">
    <property type="entry name" value="Glyas_Fos-R_dOase_dom"/>
</dbReference>
<evidence type="ECO:0000313" key="3">
    <source>
        <dbReference type="Proteomes" id="UP000248857"/>
    </source>
</evidence>
<evidence type="ECO:0000313" key="2">
    <source>
        <dbReference type="EMBL" id="PZD73351.1"/>
    </source>
</evidence>
<protein>
    <recommendedName>
        <fullName evidence="1">VOC domain-containing protein</fullName>
    </recommendedName>
</protein>
<dbReference type="PROSITE" id="PS51819">
    <property type="entry name" value="VOC"/>
    <property type="match status" value="1"/>
</dbReference>
<dbReference type="SUPFAM" id="SSF54593">
    <property type="entry name" value="Glyoxalase/Bleomycin resistance protein/Dihydroxybiphenyl dioxygenase"/>
    <property type="match status" value="1"/>
</dbReference>
<proteinExistence type="predicted"/>
<sequence>MKFRYTYTRLNVEDFQACKAFYRDVMGLDIKFEDDMDEYVEFDANGIRITLFNRKKMTDFIPQTESLSYDPHNAQVALSFQVKSLDDAIAYLKGHSVELLAPPTNYPDRGFLSTCFRDPDGNLIELEQITDVLIT</sequence>
<dbReference type="AlphaFoldDB" id="A0A2W1JXI4"/>
<keyword evidence="3" id="KW-1185">Reference proteome</keyword>
<dbReference type="InterPro" id="IPR029068">
    <property type="entry name" value="Glyas_Bleomycin-R_OHBP_Dase"/>
</dbReference>
<comment type="caution">
    <text evidence="2">The sequence shown here is derived from an EMBL/GenBank/DDBJ whole genome shotgun (WGS) entry which is preliminary data.</text>
</comment>
<accession>A0A2W1JXI4</accession>
<dbReference type="EMBL" id="PQWO01000006">
    <property type="protein sequence ID" value="PZD73351.1"/>
    <property type="molecule type" value="Genomic_DNA"/>
</dbReference>
<dbReference type="InterPro" id="IPR037523">
    <property type="entry name" value="VOC_core"/>
</dbReference>